<name>A0ACC0W7V0_9STRA</name>
<accession>A0ACC0W7V0</accession>
<organism evidence="1 2">
    <name type="scientific">Peronosclerospora sorghi</name>
    <dbReference type="NCBI Taxonomy" id="230839"/>
    <lineage>
        <taxon>Eukaryota</taxon>
        <taxon>Sar</taxon>
        <taxon>Stramenopiles</taxon>
        <taxon>Oomycota</taxon>
        <taxon>Peronosporomycetes</taxon>
        <taxon>Peronosporales</taxon>
        <taxon>Peronosporaceae</taxon>
        <taxon>Peronosclerospora</taxon>
    </lineage>
</organism>
<dbReference type="Proteomes" id="UP001163321">
    <property type="component" value="Chromosome 3"/>
</dbReference>
<gene>
    <name evidence="1" type="ORF">PsorP6_007903</name>
</gene>
<comment type="caution">
    <text evidence="1">The sequence shown here is derived from an EMBL/GenBank/DDBJ whole genome shotgun (WGS) entry which is preliminary data.</text>
</comment>
<dbReference type="EMBL" id="CM047582">
    <property type="protein sequence ID" value="KAI9914888.1"/>
    <property type="molecule type" value="Genomic_DNA"/>
</dbReference>
<evidence type="ECO:0000313" key="2">
    <source>
        <dbReference type="Proteomes" id="UP001163321"/>
    </source>
</evidence>
<keyword evidence="2" id="KW-1185">Reference proteome</keyword>
<proteinExistence type="predicted"/>
<reference evidence="1 2" key="1">
    <citation type="journal article" date="2022" name="bioRxiv">
        <title>The genome of the oomycete Peronosclerospora sorghi, a cosmopolitan pathogen of maize and sorghum, is inflated with dispersed pseudogenes.</title>
        <authorList>
            <person name="Fletcher K."/>
            <person name="Martin F."/>
            <person name="Isakeit T."/>
            <person name="Cavanaugh K."/>
            <person name="Magill C."/>
            <person name="Michelmore R."/>
        </authorList>
    </citation>
    <scope>NUCLEOTIDE SEQUENCE [LARGE SCALE GENOMIC DNA]</scope>
    <source>
        <strain evidence="1">P6</strain>
    </source>
</reference>
<evidence type="ECO:0000313" key="1">
    <source>
        <dbReference type="EMBL" id="KAI9914888.1"/>
    </source>
</evidence>
<protein>
    <submittedName>
        <fullName evidence="1">Uncharacterized protein</fullName>
    </submittedName>
</protein>
<sequence>MASSTSLGADACRVCGKEDDEAFLVLCDRCDRPFHTACHQGCTCCMTKPRNNFARKPAVPEGDWFCKFCAGRIPPLVADGKAPVSSIYGWGDNEDGQLGLPDTDAKVVWQPTKVHELDGIGVLDMACCETCTFVLCNDANLYSVGTGHCGQLGHQDVVHEKLSHFRLLESMTEDKRSKSEGRLSQLHAGANFGLIVTTAGHVYTWGNGECGQLGHQENKNKKVPKKISALRELEVPVELAACGSDFVIMTTKDTGDDDQFNTNRPGVFMAMGSNAQAQLGDASNKNQWVPQLLNNDAAEVTSTEDADIDEPAEFLLGRDITQLAAGRSHGVAVVAGTMGIWTWGYGERGQIGHPKPVPPSGQSKFFRSQFRVPRPRFVQALKNKAVKSVACGAQHTLVLLQDGRLLAMGDNEFGQLGIKMGETSEEKCVFTPEPLPSFGPDTSINQIGCGDDFSSALTTTGKVYSWGRNQLGQLGLGESHGTVLDTPTQVPELPVIQKLIVGVNQVFAIEYTDGTYKTNWLMHTTDPLPSSRPSLFLCAVSSDAPAADRPRFEQTKWLR</sequence>